<dbReference type="Pfam" id="PF06580">
    <property type="entry name" value="His_kinase"/>
    <property type="match status" value="1"/>
</dbReference>
<dbReference type="PANTHER" id="PTHR34220:SF9">
    <property type="entry name" value="SIGNAL TRANSDUCTION HISTIDINE KINASE INTERNAL REGION DOMAIN-CONTAINING PROTEIN"/>
    <property type="match status" value="1"/>
</dbReference>
<keyword evidence="12" id="KW-0175">Coiled coil</keyword>
<dbReference type="EC" id="2.7.13.3" evidence="3"/>
<dbReference type="PROSITE" id="PS50885">
    <property type="entry name" value="HAMP"/>
    <property type="match status" value="1"/>
</dbReference>
<evidence type="ECO:0000256" key="12">
    <source>
        <dbReference type="SAM" id="Coils"/>
    </source>
</evidence>
<evidence type="ECO:0000256" key="5">
    <source>
        <dbReference type="ARBA" id="ARBA00022553"/>
    </source>
</evidence>
<comment type="subcellular location">
    <subcellularLocation>
        <location evidence="2">Cell membrane</location>
        <topology evidence="2">Multi-pass membrane protein</topology>
    </subcellularLocation>
</comment>
<evidence type="ECO:0000256" key="7">
    <source>
        <dbReference type="ARBA" id="ARBA00022741"/>
    </source>
</evidence>
<keyword evidence="4" id="KW-1003">Cell membrane</keyword>
<evidence type="ECO:0000256" key="11">
    <source>
        <dbReference type="ARBA" id="ARBA00023136"/>
    </source>
</evidence>
<evidence type="ECO:0000313" key="17">
    <source>
        <dbReference type="Proteomes" id="UP000190188"/>
    </source>
</evidence>
<dbReference type="PROSITE" id="PS50109">
    <property type="entry name" value="HIS_KIN"/>
    <property type="match status" value="1"/>
</dbReference>
<dbReference type="CDD" id="cd18774">
    <property type="entry name" value="PDC2_HK_sensor"/>
    <property type="match status" value="1"/>
</dbReference>
<dbReference type="SUPFAM" id="SSF158472">
    <property type="entry name" value="HAMP domain-like"/>
    <property type="match status" value="1"/>
</dbReference>
<evidence type="ECO:0000256" key="3">
    <source>
        <dbReference type="ARBA" id="ARBA00012438"/>
    </source>
</evidence>
<dbReference type="RefSeq" id="WP_078502688.1">
    <property type="nucleotide sequence ID" value="NZ_MSZX01000018.1"/>
</dbReference>
<keyword evidence="17" id="KW-1185">Reference proteome</keyword>
<evidence type="ECO:0000256" key="4">
    <source>
        <dbReference type="ARBA" id="ARBA00022475"/>
    </source>
</evidence>
<feature type="domain" description="HAMP" evidence="15">
    <location>
        <begin position="314"/>
        <end position="366"/>
    </location>
</feature>
<dbReference type="InterPro" id="IPR050640">
    <property type="entry name" value="Bact_2-comp_sensor_kinase"/>
</dbReference>
<feature type="domain" description="Histidine kinase" evidence="14">
    <location>
        <begin position="482"/>
        <end position="595"/>
    </location>
</feature>
<dbReference type="SMART" id="SM00387">
    <property type="entry name" value="HATPase_c"/>
    <property type="match status" value="1"/>
</dbReference>
<dbReference type="Pfam" id="PF02518">
    <property type="entry name" value="HATPase_c"/>
    <property type="match status" value="1"/>
</dbReference>
<dbReference type="InterPro" id="IPR004358">
    <property type="entry name" value="Sig_transdc_His_kin-like_C"/>
</dbReference>
<organism evidence="16 17">
    <name type="scientific">Paenibacillus selenitireducens</name>
    <dbReference type="NCBI Taxonomy" id="1324314"/>
    <lineage>
        <taxon>Bacteria</taxon>
        <taxon>Bacillati</taxon>
        <taxon>Bacillota</taxon>
        <taxon>Bacilli</taxon>
        <taxon>Bacillales</taxon>
        <taxon>Paenibacillaceae</taxon>
        <taxon>Paenibacillus</taxon>
    </lineage>
</organism>
<dbReference type="EMBL" id="MSZX01000018">
    <property type="protein sequence ID" value="OPA73368.1"/>
    <property type="molecule type" value="Genomic_DNA"/>
</dbReference>
<evidence type="ECO:0000256" key="9">
    <source>
        <dbReference type="ARBA" id="ARBA00022840"/>
    </source>
</evidence>
<dbReference type="PANTHER" id="PTHR34220">
    <property type="entry name" value="SENSOR HISTIDINE KINASE YPDA"/>
    <property type="match status" value="1"/>
</dbReference>
<dbReference type="InterPro" id="IPR010559">
    <property type="entry name" value="Sig_transdc_His_kin_internal"/>
</dbReference>
<dbReference type="OrthoDB" id="9809348at2"/>
<dbReference type="Gene3D" id="3.30.565.10">
    <property type="entry name" value="Histidine kinase-like ATPase, C-terminal domain"/>
    <property type="match status" value="1"/>
</dbReference>
<feature type="coiled-coil region" evidence="12">
    <location>
        <begin position="354"/>
        <end position="381"/>
    </location>
</feature>
<dbReference type="CDD" id="cd06225">
    <property type="entry name" value="HAMP"/>
    <property type="match status" value="1"/>
</dbReference>
<evidence type="ECO:0000256" key="13">
    <source>
        <dbReference type="SAM" id="Phobius"/>
    </source>
</evidence>
<accession>A0A1T2X0G1</accession>
<protein>
    <recommendedName>
        <fullName evidence="3">histidine kinase</fullName>
        <ecNumber evidence="3">2.7.13.3</ecNumber>
    </recommendedName>
</protein>
<dbReference type="Gene3D" id="6.10.340.10">
    <property type="match status" value="1"/>
</dbReference>
<sequence>MYKQLFAYTQKYKLSYRMIVTNMCIAVLPILLLGSVGYFSYIHIMKENALDNMSQFVIQTNNRLDEYFNRVDQLSKSIFYNRSVQQIMVVNKTWKESDALMHNLNSYMLLDPTIKSVGMINSEDFRIVSTGQLMTQELEYIRNEQVNNQVSYKMQISPPLESQDRGMGKGLLAFRSIRSIQQSSYLQGLYIGVMLLDTKWIQQILDTGNMDNKASLFIVNDKGDLIASSNAKFDFTYVQKHMSDQSDDQVVNVHIDGVNYLYQSSPIKSMNWRFIAFINEAQLLDKASVIQWSVIAVMIVMVLIVLLVVVSFNFRLTHPITKMADAFDSAAKGDFDAKLKFGYKNEITVIQDHYNNMLDEIKKLTGNLLQSQQQLHETEMDKQMFQLNALQSQINAHFLYNVLHSIRGMSLSNAKKEVAIAIDNLVSYFRYITRTDEYVLLYKELEHLERYIAIQKIRFGDRLQFKVFTDPALRGQSIVKLILQPLVENALFHGLEGKNGRWLIRIKAVVQDDQHLIIKVLDNGMGMSSEKVASLHDELRGNGSSSSSEESLGQGIGLVNIHKRIQIYYGEPYGLTIKSWHNRGTLVTIKVPLRDKEGHSNV</sequence>
<gene>
    <name evidence="16" type="ORF">BVG16_28975</name>
</gene>
<dbReference type="Gene3D" id="3.30.450.20">
    <property type="entry name" value="PAS domain"/>
    <property type="match status" value="1"/>
</dbReference>
<dbReference type="STRING" id="1324314.BVG16_28975"/>
<dbReference type="InterPro" id="IPR036890">
    <property type="entry name" value="HATPase_C_sf"/>
</dbReference>
<evidence type="ECO:0000256" key="1">
    <source>
        <dbReference type="ARBA" id="ARBA00000085"/>
    </source>
</evidence>
<proteinExistence type="predicted"/>
<feature type="transmembrane region" description="Helical" evidence="13">
    <location>
        <begin position="20"/>
        <end position="41"/>
    </location>
</feature>
<dbReference type="SMART" id="SM00304">
    <property type="entry name" value="HAMP"/>
    <property type="match status" value="1"/>
</dbReference>
<dbReference type="GO" id="GO:0000155">
    <property type="term" value="F:phosphorelay sensor kinase activity"/>
    <property type="evidence" value="ECO:0007669"/>
    <property type="project" value="InterPro"/>
</dbReference>
<dbReference type="GO" id="GO:0005524">
    <property type="term" value="F:ATP binding"/>
    <property type="evidence" value="ECO:0007669"/>
    <property type="project" value="UniProtKB-KW"/>
</dbReference>
<dbReference type="AlphaFoldDB" id="A0A1T2X0G1"/>
<dbReference type="InterPro" id="IPR003660">
    <property type="entry name" value="HAMP_dom"/>
</dbReference>
<evidence type="ECO:0000259" key="14">
    <source>
        <dbReference type="PROSITE" id="PS50109"/>
    </source>
</evidence>
<dbReference type="PRINTS" id="PR00344">
    <property type="entry name" value="BCTRLSENSOR"/>
</dbReference>
<evidence type="ECO:0000256" key="10">
    <source>
        <dbReference type="ARBA" id="ARBA00023012"/>
    </source>
</evidence>
<dbReference type="Pfam" id="PF00672">
    <property type="entry name" value="HAMP"/>
    <property type="match status" value="1"/>
</dbReference>
<keyword evidence="11 13" id="KW-0472">Membrane</keyword>
<keyword evidence="6" id="KW-0808">Transferase</keyword>
<evidence type="ECO:0000313" key="16">
    <source>
        <dbReference type="EMBL" id="OPA73368.1"/>
    </source>
</evidence>
<keyword evidence="9" id="KW-0067">ATP-binding</keyword>
<comment type="caution">
    <text evidence="16">The sequence shown here is derived from an EMBL/GenBank/DDBJ whole genome shotgun (WGS) entry which is preliminary data.</text>
</comment>
<dbReference type="Proteomes" id="UP000190188">
    <property type="component" value="Unassembled WGS sequence"/>
</dbReference>
<keyword evidence="5" id="KW-0597">Phosphoprotein</keyword>
<dbReference type="GO" id="GO:0005886">
    <property type="term" value="C:plasma membrane"/>
    <property type="evidence" value="ECO:0007669"/>
    <property type="project" value="UniProtKB-SubCell"/>
</dbReference>
<keyword evidence="8" id="KW-0418">Kinase</keyword>
<evidence type="ECO:0000256" key="2">
    <source>
        <dbReference type="ARBA" id="ARBA00004651"/>
    </source>
</evidence>
<comment type="catalytic activity">
    <reaction evidence="1">
        <text>ATP + protein L-histidine = ADP + protein N-phospho-L-histidine.</text>
        <dbReference type="EC" id="2.7.13.3"/>
    </reaction>
</comment>
<keyword evidence="13" id="KW-1133">Transmembrane helix</keyword>
<feature type="transmembrane region" description="Helical" evidence="13">
    <location>
        <begin position="292"/>
        <end position="314"/>
    </location>
</feature>
<evidence type="ECO:0000256" key="8">
    <source>
        <dbReference type="ARBA" id="ARBA00022777"/>
    </source>
</evidence>
<keyword evidence="13" id="KW-0812">Transmembrane</keyword>
<name>A0A1T2X0G1_9BACL</name>
<dbReference type="InterPro" id="IPR003594">
    <property type="entry name" value="HATPase_dom"/>
</dbReference>
<dbReference type="InterPro" id="IPR005467">
    <property type="entry name" value="His_kinase_dom"/>
</dbReference>
<evidence type="ECO:0000256" key="6">
    <source>
        <dbReference type="ARBA" id="ARBA00022679"/>
    </source>
</evidence>
<evidence type="ECO:0000259" key="15">
    <source>
        <dbReference type="PROSITE" id="PS50885"/>
    </source>
</evidence>
<reference evidence="16 17" key="1">
    <citation type="submission" date="2017-01" db="EMBL/GenBank/DDBJ databases">
        <title>Genome analysis of Paenibacillus selenitrireducens ES3-24.</title>
        <authorList>
            <person name="Xu D."/>
            <person name="Yao R."/>
            <person name="Zheng S."/>
        </authorList>
    </citation>
    <scope>NUCLEOTIDE SEQUENCE [LARGE SCALE GENOMIC DNA]</scope>
    <source>
        <strain evidence="16 17">ES3-24</strain>
    </source>
</reference>
<dbReference type="SUPFAM" id="SSF55874">
    <property type="entry name" value="ATPase domain of HSP90 chaperone/DNA topoisomerase II/histidine kinase"/>
    <property type="match status" value="1"/>
</dbReference>
<keyword evidence="10" id="KW-0902">Two-component regulatory system</keyword>
<keyword evidence="7" id="KW-0547">Nucleotide-binding</keyword>